<evidence type="ECO:0000313" key="2">
    <source>
        <dbReference type="Proteomes" id="UP000253104"/>
    </source>
</evidence>
<dbReference type="Proteomes" id="UP000253104">
    <property type="component" value="Chromosome mHSR5_A"/>
</dbReference>
<dbReference type="EMBL" id="CP024902">
    <property type="protein sequence ID" value="AXF20672.1"/>
    <property type="molecule type" value="Genomic_DNA"/>
</dbReference>
<dbReference type="AlphaFoldDB" id="A0A2Z5MTX8"/>
<dbReference type="Gene3D" id="3.20.20.70">
    <property type="entry name" value="Aldolase class I"/>
    <property type="match status" value="1"/>
</dbReference>
<dbReference type="GO" id="GO:0043720">
    <property type="term" value="F:3-keto-5-aminohexanoate cleavage activity"/>
    <property type="evidence" value="ECO:0007669"/>
    <property type="project" value="InterPro"/>
</dbReference>
<protein>
    <recommendedName>
        <fullName evidence="3">3-keto-5-aminohexanoate cleavage protein</fullName>
    </recommendedName>
</protein>
<dbReference type="InterPro" id="IPR008567">
    <property type="entry name" value="BKACE"/>
</dbReference>
<sequence>MQFLDDSPHPENQDKVVITVAPYGPEWMPADFPEDSPVTMDEHVQKAVDCYNADATVLHMHVRELDGACITLESPMKNVLPINTIANRIGVQYDDVDETLAQLGMVPNRRPGQVSVPLRAA</sequence>
<organism evidence="1 2">
    <name type="scientific">Burkholderia pyrrocinia</name>
    <name type="common">Pseudomonas pyrrocinia</name>
    <dbReference type="NCBI Taxonomy" id="60550"/>
    <lineage>
        <taxon>Bacteria</taxon>
        <taxon>Pseudomonadati</taxon>
        <taxon>Pseudomonadota</taxon>
        <taxon>Betaproteobacteria</taxon>
        <taxon>Burkholderiales</taxon>
        <taxon>Burkholderiaceae</taxon>
        <taxon>Burkholderia</taxon>
        <taxon>Burkholderia cepacia complex</taxon>
    </lineage>
</organism>
<gene>
    <name evidence="1" type="ORF">CUJ89_09395</name>
</gene>
<dbReference type="InterPro" id="IPR013785">
    <property type="entry name" value="Aldolase_TIM"/>
</dbReference>
<name>A0A2Z5MTX8_BURPY</name>
<dbReference type="OrthoDB" id="9135176at2"/>
<evidence type="ECO:0008006" key="3">
    <source>
        <dbReference type="Google" id="ProtNLM"/>
    </source>
</evidence>
<dbReference type="Pfam" id="PF05853">
    <property type="entry name" value="BKACE"/>
    <property type="match status" value="1"/>
</dbReference>
<evidence type="ECO:0000313" key="1">
    <source>
        <dbReference type="EMBL" id="AXF20672.1"/>
    </source>
</evidence>
<reference evidence="1 2" key="1">
    <citation type="journal article" date="2018" name="ISME J.">
        <title>Involvement of Burkholderiaceae and sulfurous volatiles in disease-suppressive soils.</title>
        <authorList>
            <person name="Carrion V.J."/>
            <person name="Cordovez V."/>
            <person name="Tyc O."/>
            <person name="Etalo D.W."/>
            <person name="de Bruijn I."/>
            <person name="de Jager V.C."/>
            <person name="Medema M.H."/>
            <person name="Eberl L."/>
            <person name="Raaijmakers J.M."/>
        </authorList>
    </citation>
    <scope>NUCLEOTIDE SEQUENCE [LARGE SCALE GENOMIC DNA]</scope>
    <source>
        <strain evidence="2">mHSR5</strain>
    </source>
</reference>
<accession>A0A2Z5MTX8</accession>
<proteinExistence type="predicted"/>